<evidence type="ECO:0000313" key="2">
    <source>
        <dbReference type="Proteomes" id="UP000663419"/>
    </source>
</evidence>
<name>A0A8A1LCJ4_AJEC8</name>
<dbReference type="Proteomes" id="UP000663419">
    <property type="component" value="Chromosome 1"/>
</dbReference>
<gene>
    <name evidence="1" type="primary">TSC11a</name>
    <name evidence="1" type="ORF">I7I53_11305</name>
</gene>
<proteinExistence type="predicted"/>
<sequence>MPPPMEAGTTPLLNPREIVSEAILPRPPPAATAAAAAVATTTTAIISTIPTILGRGALLSPPLDLRQVVLARI</sequence>
<accession>A0A8A1LCJ4</accession>
<dbReference type="AlphaFoldDB" id="A0A8A1LCJ4"/>
<evidence type="ECO:0000313" key="1">
    <source>
        <dbReference type="EMBL" id="QSS50565.1"/>
    </source>
</evidence>
<reference evidence="1" key="1">
    <citation type="submission" date="2021-01" db="EMBL/GenBank/DDBJ databases">
        <title>Chromosome-level genome assembly of a human fungal pathogen reveals clustering of transcriptionally co-regulated genes.</title>
        <authorList>
            <person name="Voorhies M."/>
            <person name="Cohen S."/>
            <person name="Shea T.P."/>
            <person name="Petrus S."/>
            <person name="Munoz J.F."/>
            <person name="Poplawski S."/>
            <person name="Goldman W.E."/>
            <person name="Michael T."/>
            <person name="Cuomo C.A."/>
            <person name="Sil A."/>
            <person name="Beyhan S."/>
        </authorList>
    </citation>
    <scope>NUCLEOTIDE SEQUENCE</scope>
    <source>
        <strain evidence="1">H88</strain>
    </source>
</reference>
<dbReference type="VEuPathDB" id="FungiDB:I7I53_11305"/>
<protein>
    <submittedName>
        <fullName evidence="1">Sterility protein Ste20, cytosolic regulator Pianissimo, subunit of TORC2</fullName>
    </submittedName>
</protein>
<organism evidence="1 2">
    <name type="scientific">Ajellomyces capsulatus (strain H88)</name>
    <name type="common">Darling's disease fungus</name>
    <name type="synonym">Histoplasma capsulatum</name>
    <dbReference type="NCBI Taxonomy" id="544711"/>
    <lineage>
        <taxon>Eukaryota</taxon>
        <taxon>Fungi</taxon>
        <taxon>Dikarya</taxon>
        <taxon>Ascomycota</taxon>
        <taxon>Pezizomycotina</taxon>
        <taxon>Eurotiomycetes</taxon>
        <taxon>Eurotiomycetidae</taxon>
        <taxon>Onygenales</taxon>
        <taxon>Ajellomycetaceae</taxon>
        <taxon>Histoplasma</taxon>
    </lineage>
</organism>
<dbReference type="EMBL" id="CP069102">
    <property type="protein sequence ID" value="QSS50565.1"/>
    <property type="molecule type" value="Genomic_DNA"/>
</dbReference>